<evidence type="ECO:0000259" key="1">
    <source>
        <dbReference type="Pfam" id="PF11396"/>
    </source>
</evidence>
<dbReference type="AlphaFoldDB" id="B4D2L3"/>
<keyword evidence="3" id="KW-1185">Reference proteome</keyword>
<dbReference type="SUPFAM" id="SSF160574">
    <property type="entry name" value="BT0923-like"/>
    <property type="match status" value="1"/>
</dbReference>
<evidence type="ECO:0000313" key="2">
    <source>
        <dbReference type="EMBL" id="EDY19453.1"/>
    </source>
</evidence>
<reference evidence="2 3" key="1">
    <citation type="journal article" date="2011" name="J. Bacteriol.">
        <title>Genome sequence of Chthoniobacter flavus Ellin428, an aerobic heterotrophic soil bacterium.</title>
        <authorList>
            <person name="Kant R."/>
            <person name="van Passel M.W."/>
            <person name="Palva A."/>
            <person name="Lucas S."/>
            <person name="Lapidus A."/>
            <person name="Glavina Del Rio T."/>
            <person name="Dalin E."/>
            <person name="Tice H."/>
            <person name="Bruce D."/>
            <person name="Goodwin L."/>
            <person name="Pitluck S."/>
            <person name="Larimer F.W."/>
            <person name="Land M.L."/>
            <person name="Hauser L."/>
            <person name="Sangwan P."/>
            <person name="de Vos W.M."/>
            <person name="Janssen P.H."/>
            <person name="Smidt H."/>
        </authorList>
    </citation>
    <scope>NUCLEOTIDE SEQUENCE [LARGE SCALE GENOMIC DNA]</scope>
    <source>
        <strain evidence="2 3">Ellin428</strain>
    </source>
</reference>
<evidence type="ECO:0000313" key="3">
    <source>
        <dbReference type="Proteomes" id="UP000005824"/>
    </source>
</evidence>
<sequence length="517" mass="56361">MALPCLLLHSASAETVPLAQAPSGVQKTIKERLGNAQIEDVDRDLDSGKVIFTITFGINGQSREMTLGEDGHIVSAQVFLKDLSLALQMAIQRVAAADAIERIEKVLEENPEYYSIDWKARDGQAHSFDVWESGKIKSMQVTLDEVPAAVRAGLQKQAGSDAVKTIAKSFEEADVQYVATLDHGGHERDLTVSEAGELLRMDIALADAPATVQQTVTSTASQGAITSIEKVVDDGHLQYEVEWKTKEGAARSFTVLESGKLLSMRVSLEETPPAVRAAIAKEIGGDKLKEVAKSFDDGVAYDVTVNRNGRDRDFSLRENGQISRVEVSLAEIPPIVQKGIQHVIGTGSITSIDRTVEDDRTQYNIDWKASDGTAHAFSLLENGSMKSVRVALEETPPAVNAAIVPEVGSGKLKEIARSFDDNAVTYDVTFVRDGRERDFTVTEAGKLERRQLFLEELAAAAQGTIKRVTAKGMILRIDQMFNQKKGGFHMEVESLVDGKQYDFNVGQNGLFLGVEKP</sequence>
<dbReference type="InParanoid" id="B4D2L3"/>
<accession>B4D2L3</accession>
<name>B4D2L3_9BACT</name>
<proteinExistence type="predicted"/>
<feature type="domain" description="Putative beta-lactamase-inhibitor-like PepSY-like" evidence="1">
    <location>
        <begin position="131"/>
        <end position="199"/>
    </location>
</feature>
<dbReference type="EMBL" id="ABVL01000008">
    <property type="protein sequence ID" value="EDY19453.1"/>
    <property type="molecule type" value="Genomic_DNA"/>
</dbReference>
<dbReference type="Proteomes" id="UP000005824">
    <property type="component" value="Unassembled WGS sequence"/>
</dbReference>
<gene>
    <name evidence="2" type="ORF">CfE428DRAFT_3138</name>
</gene>
<dbReference type="STRING" id="497964.CfE428DRAFT_3138"/>
<dbReference type="InterPro" id="IPR021533">
    <property type="entry name" value="PepSY-like"/>
</dbReference>
<protein>
    <recommendedName>
        <fullName evidence="1">Putative beta-lactamase-inhibitor-like PepSY-like domain-containing protein</fullName>
    </recommendedName>
</protein>
<comment type="caution">
    <text evidence="2">The sequence shown here is derived from an EMBL/GenBank/DDBJ whole genome shotgun (WGS) entry which is preliminary data.</text>
</comment>
<dbReference type="Pfam" id="PF11396">
    <property type="entry name" value="PepSY_like"/>
    <property type="match status" value="1"/>
</dbReference>
<organism evidence="2 3">
    <name type="scientific">Chthoniobacter flavus Ellin428</name>
    <dbReference type="NCBI Taxonomy" id="497964"/>
    <lineage>
        <taxon>Bacteria</taxon>
        <taxon>Pseudomonadati</taxon>
        <taxon>Verrucomicrobiota</taxon>
        <taxon>Spartobacteria</taxon>
        <taxon>Chthoniobacterales</taxon>
        <taxon>Chthoniobacteraceae</taxon>
        <taxon>Chthoniobacter</taxon>
    </lineage>
</organism>